<dbReference type="AlphaFoldDB" id="A0A2P2NUN1"/>
<evidence type="ECO:0000256" key="1">
    <source>
        <dbReference type="SAM" id="Phobius"/>
    </source>
</evidence>
<keyword evidence="1" id="KW-0472">Membrane</keyword>
<reference evidence="2" key="1">
    <citation type="submission" date="2018-02" db="EMBL/GenBank/DDBJ databases">
        <title>Rhizophora mucronata_Transcriptome.</title>
        <authorList>
            <person name="Meera S.P."/>
            <person name="Sreeshan A."/>
            <person name="Augustine A."/>
        </authorList>
    </citation>
    <scope>NUCLEOTIDE SEQUENCE</scope>
    <source>
        <tissue evidence="2">Leaf</tissue>
    </source>
</reference>
<keyword evidence="1" id="KW-1133">Transmembrane helix</keyword>
<name>A0A2P2NUN1_RHIMU</name>
<organism evidence="2">
    <name type="scientific">Rhizophora mucronata</name>
    <name type="common">Asiatic mangrove</name>
    <dbReference type="NCBI Taxonomy" id="61149"/>
    <lineage>
        <taxon>Eukaryota</taxon>
        <taxon>Viridiplantae</taxon>
        <taxon>Streptophyta</taxon>
        <taxon>Embryophyta</taxon>
        <taxon>Tracheophyta</taxon>
        <taxon>Spermatophyta</taxon>
        <taxon>Magnoliopsida</taxon>
        <taxon>eudicotyledons</taxon>
        <taxon>Gunneridae</taxon>
        <taxon>Pentapetalae</taxon>
        <taxon>rosids</taxon>
        <taxon>fabids</taxon>
        <taxon>Malpighiales</taxon>
        <taxon>Rhizophoraceae</taxon>
        <taxon>Rhizophora</taxon>
    </lineage>
</organism>
<evidence type="ECO:0000313" key="2">
    <source>
        <dbReference type="EMBL" id="MBX46222.1"/>
    </source>
</evidence>
<proteinExistence type="predicted"/>
<dbReference type="EMBL" id="GGEC01065738">
    <property type="protein sequence ID" value="MBX46222.1"/>
    <property type="molecule type" value="Transcribed_RNA"/>
</dbReference>
<keyword evidence="1" id="KW-0812">Transmembrane</keyword>
<protein>
    <submittedName>
        <fullName evidence="2">Uncharacterized protein</fullName>
    </submittedName>
</protein>
<feature type="transmembrane region" description="Helical" evidence="1">
    <location>
        <begin position="18"/>
        <end position="39"/>
    </location>
</feature>
<accession>A0A2P2NUN1</accession>
<sequence length="51" mass="5983">MVINNFISTSSWMSQNKYIFSSVCYFLVCCSTAFFFWFYSVLYSLSTSPSF</sequence>